<dbReference type="GO" id="GO:0016787">
    <property type="term" value="F:hydrolase activity"/>
    <property type="evidence" value="ECO:0007669"/>
    <property type="project" value="UniProtKB-KW"/>
</dbReference>
<keyword evidence="1" id="KW-0378">Hydrolase</keyword>
<reference evidence="3" key="1">
    <citation type="submission" date="2018-05" db="EMBL/GenBank/DDBJ databases">
        <authorList>
            <person name="Lanie J.A."/>
            <person name="Ng W.-L."/>
            <person name="Kazmierczak K.M."/>
            <person name="Andrzejewski T.M."/>
            <person name="Davidsen T.M."/>
            <person name="Wayne K.J."/>
            <person name="Tettelin H."/>
            <person name="Glass J.I."/>
            <person name="Rusch D."/>
            <person name="Podicherti R."/>
            <person name="Tsui H.-C.T."/>
            <person name="Winkler M.E."/>
        </authorList>
    </citation>
    <scope>NUCLEOTIDE SEQUENCE</scope>
</reference>
<dbReference type="Gene3D" id="3.40.50.1820">
    <property type="entry name" value="alpha/beta hydrolase"/>
    <property type="match status" value="1"/>
</dbReference>
<dbReference type="InterPro" id="IPR029058">
    <property type="entry name" value="AB_hydrolase_fold"/>
</dbReference>
<sequence length="243" mass="26922">MKIKVNQASLEVEVSGDGNKPALLLWNGAGCSLRMWDEVILLLKNNFRTIAFDVRGVGQSLPSEDSTLYNFEQYAEDVNLILNELEEKQVHIWSMAWGTRAAIAYCSLFPERVISAVLSDASIDAADTEAQKAGAREAVTKQLALGISKFNKPEGWNVHQDNTSMVSAMTAISKFDLSKVLEKLTMPVMVMTGNHDPNLTSSKKLVERLSNAKLVELKNVGHGSILQRPDLTTKEFLEFHKSL</sequence>
<accession>A0A381T9U5</accession>
<dbReference type="SUPFAM" id="SSF53474">
    <property type="entry name" value="alpha/beta-Hydrolases"/>
    <property type="match status" value="1"/>
</dbReference>
<evidence type="ECO:0000313" key="3">
    <source>
        <dbReference type="EMBL" id="SVA12494.1"/>
    </source>
</evidence>
<dbReference type="InterPro" id="IPR000073">
    <property type="entry name" value="AB_hydrolase_1"/>
</dbReference>
<dbReference type="InterPro" id="IPR050266">
    <property type="entry name" value="AB_hydrolase_sf"/>
</dbReference>
<evidence type="ECO:0000256" key="1">
    <source>
        <dbReference type="ARBA" id="ARBA00022801"/>
    </source>
</evidence>
<dbReference type="EMBL" id="UINC01004191">
    <property type="protein sequence ID" value="SVA12494.1"/>
    <property type="molecule type" value="Genomic_DNA"/>
</dbReference>
<dbReference type="GO" id="GO:0016020">
    <property type="term" value="C:membrane"/>
    <property type="evidence" value="ECO:0007669"/>
    <property type="project" value="TreeGrafter"/>
</dbReference>
<evidence type="ECO:0000259" key="2">
    <source>
        <dbReference type="Pfam" id="PF00561"/>
    </source>
</evidence>
<dbReference type="PANTHER" id="PTHR43798">
    <property type="entry name" value="MONOACYLGLYCEROL LIPASE"/>
    <property type="match status" value="1"/>
</dbReference>
<proteinExistence type="predicted"/>
<dbReference type="AlphaFoldDB" id="A0A381T9U5"/>
<dbReference type="PANTHER" id="PTHR43798:SF31">
    <property type="entry name" value="AB HYDROLASE SUPERFAMILY PROTEIN YCLE"/>
    <property type="match status" value="1"/>
</dbReference>
<name>A0A381T9U5_9ZZZZ</name>
<dbReference type="Pfam" id="PF00561">
    <property type="entry name" value="Abhydrolase_1"/>
    <property type="match status" value="1"/>
</dbReference>
<feature type="domain" description="AB hydrolase-1" evidence="2">
    <location>
        <begin position="21"/>
        <end position="123"/>
    </location>
</feature>
<protein>
    <recommendedName>
        <fullName evidence="2">AB hydrolase-1 domain-containing protein</fullName>
    </recommendedName>
</protein>
<gene>
    <name evidence="3" type="ORF">METZ01_LOCUS65348</name>
</gene>
<organism evidence="3">
    <name type="scientific">marine metagenome</name>
    <dbReference type="NCBI Taxonomy" id="408172"/>
    <lineage>
        <taxon>unclassified sequences</taxon>
        <taxon>metagenomes</taxon>
        <taxon>ecological metagenomes</taxon>
    </lineage>
</organism>